<dbReference type="STRING" id="305507.SAMN04489724_1628"/>
<protein>
    <submittedName>
        <fullName evidence="1">Uncharacterized protein</fullName>
    </submittedName>
</protein>
<organism evidence="1 2">
    <name type="scientific">Algoriphagus locisalis</name>
    <dbReference type="NCBI Taxonomy" id="305507"/>
    <lineage>
        <taxon>Bacteria</taxon>
        <taxon>Pseudomonadati</taxon>
        <taxon>Bacteroidota</taxon>
        <taxon>Cytophagia</taxon>
        <taxon>Cytophagales</taxon>
        <taxon>Cyclobacteriaceae</taxon>
        <taxon>Algoriphagus</taxon>
    </lineage>
</organism>
<keyword evidence="2" id="KW-1185">Reference proteome</keyword>
<dbReference type="AlphaFoldDB" id="A0A1I7A2A9"/>
<proteinExistence type="predicted"/>
<accession>A0A1I7A2A9</accession>
<gene>
    <name evidence="1" type="ORF">SAMN04489724_1628</name>
</gene>
<dbReference type="Proteomes" id="UP000199673">
    <property type="component" value="Unassembled WGS sequence"/>
</dbReference>
<evidence type="ECO:0000313" key="1">
    <source>
        <dbReference type="EMBL" id="SFT69045.1"/>
    </source>
</evidence>
<evidence type="ECO:0000313" key="2">
    <source>
        <dbReference type="Proteomes" id="UP000199673"/>
    </source>
</evidence>
<name>A0A1I7A2A9_9BACT</name>
<reference evidence="2" key="1">
    <citation type="submission" date="2016-10" db="EMBL/GenBank/DDBJ databases">
        <authorList>
            <person name="Varghese N."/>
            <person name="Submissions S."/>
        </authorList>
    </citation>
    <scope>NUCLEOTIDE SEQUENCE [LARGE SCALE GENOMIC DNA]</scope>
    <source>
        <strain evidence="2">DSM 23445</strain>
    </source>
</reference>
<sequence length="39" mass="4801">MYCKYKLFNVKYNPNPKLSQDQFSSIELLLMKTLFFPYF</sequence>
<dbReference type="EMBL" id="FPBF01000002">
    <property type="protein sequence ID" value="SFT69045.1"/>
    <property type="molecule type" value="Genomic_DNA"/>
</dbReference>